<keyword evidence="10 11" id="KW-0472">Membrane</keyword>
<dbReference type="Pfam" id="PF00528">
    <property type="entry name" value="BPD_transp_1"/>
    <property type="match status" value="1"/>
</dbReference>
<accession>A0A846YHR8</accession>
<dbReference type="CDD" id="cd06261">
    <property type="entry name" value="TM_PBP2"/>
    <property type="match status" value="1"/>
</dbReference>
<reference evidence="15 16" key="1">
    <citation type="submission" date="2020-04" db="EMBL/GenBank/DDBJ databases">
        <title>MicrobeNet Type strains.</title>
        <authorList>
            <person name="Nicholson A.C."/>
        </authorList>
    </citation>
    <scope>NUCLEOTIDE SEQUENCE [LARGE SCALE GENOMIC DNA]</scope>
    <source>
        <strain evidence="15 16">JCM 3332</strain>
    </source>
</reference>
<dbReference type="FunFam" id="3.40.50.300:FF:000016">
    <property type="entry name" value="Oligopeptide ABC transporter ATP-binding component"/>
    <property type="match status" value="1"/>
</dbReference>
<keyword evidence="5" id="KW-1003">Cell membrane</keyword>
<dbReference type="SUPFAM" id="SSF52540">
    <property type="entry name" value="P-loop containing nucleoside triphosphate hydrolases"/>
    <property type="match status" value="1"/>
</dbReference>
<feature type="transmembrane region" description="Helical" evidence="11">
    <location>
        <begin position="263"/>
        <end position="284"/>
    </location>
</feature>
<comment type="caution">
    <text evidence="15">The sequence shown here is derived from an EMBL/GenBank/DDBJ whole genome shotgun (WGS) entry which is preliminary data.</text>
</comment>
<evidence type="ECO:0000256" key="4">
    <source>
        <dbReference type="ARBA" id="ARBA00022448"/>
    </source>
</evidence>
<dbReference type="InterPro" id="IPR027417">
    <property type="entry name" value="P-loop_NTPase"/>
</dbReference>
<keyword evidence="6 11" id="KW-0812">Transmembrane</keyword>
<evidence type="ECO:0000259" key="14">
    <source>
        <dbReference type="PROSITE" id="PS50928"/>
    </source>
</evidence>
<dbReference type="InterPro" id="IPR035906">
    <property type="entry name" value="MetI-like_sf"/>
</dbReference>
<evidence type="ECO:0000313" key="16">
    <source>
        <dbReference type="Proteomes" id="UP000570678"/>
    </source>
</evidence>
<dbReference type="SMART" id="SM00382">
    <property type="entry name" value="AAA"/>
    <property type="match status" value="1"/>
</dbReference>
<dbReference type="Pfam" id="PF00005">
    <property type="entry name" value="ABC_tran"/>
    <property type="match status" value="1"/>
</dbReference>
<evidence type="ECO:0000256" key="7">
    <source>
        <dbReference type="ARBA" id="ARBA00022741"/>
    </source>
</evidence>
<feature type="domain" description="ABC transmembrane type-1" evidence="14">
    <location>
        <begin position="93"/>
        <end position="285"/>
    </location>
</feature>
<dbReference type="InterPro" id="IPR017871">
    <property type="entry name" value="ABC_transporter-like_CS"/>
</dbReference>
<comment type="subcellular location">
    <subcellularLocation>
        <location evidence="11">Cell membrane</location>
        <topology evidence="11">Multi-pass membrane protein</topology>
    </subcellularLocation>
    <subcellularLocation>
        <location evidence="2">Cell membrane</location>
        <topology evidence="2">Peripheral membrane protein</topology>
    </subcellularLocation>
    <subcellularLocation>
        <location evidence="1">Membrane</location>
        <topology evidence="1">Multi-pass membrane protein</topology>
    </subcellularLocation>
</comment>
<dbReference type="SUPFAM" id="SSF161098">
    <property type="entry name" value="MetI-like"/>
    <property type="match status" value="1"/>
</dbReference>
<dbReference type="Gene3D" id="1.10.3720.10">
    <property type="entry name" value="MetI-like"/>
    <property type="match status" value="1"/>
</dbReference>
<feature type="region of interest" description="Disordered" evidence="12">
    <location>
        <begin position="576"/>
        <end position="600"/>
    </location>
</feature>
<keyword evidence="16" id="KW-1185">Reference proteome</keyword>
<sequence>MNAALPPTGAATTDEPDVRTATLRRLLRDPQAVATAGLLLVLVVLGLAAPVLAGHDPNFASLDAINADIGTPGFPLGGDQNGRDIFARLLHSINTSVVSALIGTGIALVIGVGSGLAGGYFGTRTRVVTEWVFNLIMTFPGLLLLIVLMPVTHGDFRFTMAIFGVLLSPAVYRITRNQVLGVKNELFVDAARVSGLPDRRILARHVLFVVRGPIIIATAFLAGSAIGVQAGLAFLGVGSSTVPSFGAMIADGFINLYVEPLQFVWPSLGLGIMTASLVLFGNALRDTLEGPCHKPAKAPGATRIRALPCSDSPDSPALLTVQGLTIAYPSPSGNLREVVSDVSFHLDAGETLGLVGESGSGKTQTAFAVLGVLPPEAVVTAGSITLDGYELLGRGEKQLRTVRGRDIAYVPQEPMTNLDPSVTIGSQLAEGVRAATPMSRRAARQRVIALLGQVGIQDPRRVFASYPHQISGGMAQRVLIAGAVASRPRILIADEPTTALDVTVQAEILDLLRDLQQQLGMAVLLVTHNFGVVADLCDRVAVMRRGTIVECGDTASLFTEPRHEYTRMLLDSILDGSTARTDPPSGRYAEVSGPTTIAAE</sequence>
<dbReference type="Proteomes" id="UP000570678">
    <property type="component" value="Unassembled WGS sequence"/>
</dbReference>
<protein>
    <submittedName>
        <fullName evidence="15">Dipeptide/oligopeptide/nickel ABC transporter permease/ATP-binding protein</fullName>
    </submittedName>
</protein>
<evidence type="ECO:0000256" key="9">
    <source>
        <dbReference type="ARBA" id="ARBA00022989"/>
    </source>
</evidence>
<dbReference type="GO" id="GO:0016887">
    <property type="term" value="F:ATP hydrolysis activity"/>
    <property type="evidence" value="ECO:0007669"/>
    <property type="project" value="InterPro"/>
</dbReference>
<evidence type="ECO:0000256" key="3">
    <source>
        <dbReference type="ARBA" id="ARBA00005417"/>
    </source>
</evidence>
<feature type="transmembrane region" description="Helical" evidence="11">
    <location>
        <begin position="97"/>
        <end position="119"/>
    </location>
</feature>
<organism evidence="15 16">
    <name type="scientific">Nocardia flavorosea</name>
    <dbReference type="NCBI Taxonomy" id="53429"/>
    <lineage>
        <taxon>Bacteria</taxon>
        <taxon>Bacillati</taxon>
        <taxon>Actinomycetota</taxon>
        <taxon>Actinomycetes</taxon>
        <taxon>Mycobacteriales</taxon>
        <taxon>Nocardiaceae</taxon>
        <taxon>Nocardia</taxon>
    </lineage>
</organism>
<evidence type="ECO:0000256" key="5">
    <source>
        <dbReference type="ARBA" id="ARBA00022475"/>
    </source>
</evidence>
<evidence type="ECO:0000256" key="2">
    <source>
        <dbReference type="ARBA" id="ARBA00004202"/>
    </source>
</evidence>
<dbReference type="EMBL" id="JAAXOT010000010">
    <property type="protein sequence ID" value="NKY58365.1"/>
    <property type="molecule type" value="Genomic_DNA"/>
</dbReference>
<dbReference type="InterPro" id="IPR050388">
    <property type="entry name" value="ABC_Ni/Peptide_Import"/>
</dbReference>
<evidence type="ECO:0000256" key="6">
    <source>
        <dbReference type="ARBA" id="ARBA00022692"/>
    </source>
</evidence>
<feature type="transmembrane region" description="Helical" evidence="11">
    <location>
        <begin position="156"/>
        <end position="174"/>
    </location>
</feature>
<evidence type="ECO:0000313" key="15">
    <source>
        <dbReference type="EMBL" id="NKY58365.1"/>
    </source>
</evidence>
<evidence type="ECO:0000256" key="12">
    <source>
        <dbReference type="SAM" id="MobiDB-lite"/>
    </source>
</evidence>
<dbReference type="InterPro" id="IPR000515">
    <property type="entry name" value="MetI-like"/>
</dbReference>
<dbReference type="PROSITE" id="PS50893">
    <property type="entry name" value="ABC_TRANSPORTER_2"/>
    <property type="match status" value="1"/>
</dbReference>
<dbReference type="RefSeq" id="WP_084493346.1">
    <property type="nucleotide sequence ID" value="NZ_JAAXOT010000010.1"/>
</dbReference>
<evidence type="ECO:0000256" key="8">
    <source>
        <dbReference type="ARBA" id="ARBA00022840"/>
    </source>
</evidence>
<dbReference type="PANTHER" id="PTHR43297">
    <property type="entry name" value="OLIGOPEPTIDE TRANSPORT ATP-BINDING PROTEIN APPD"/>
    <property type="match status" value="1"/>
</dbReference>
<evidence type="ECO:0000259" key="13">
    <source>
        <dbReference type="PROSITE" id="PS50893"/>
    </source>
</evidence>
<comment type="similarity">
    <text evidence="3">Belongs to the ABC transporter superfamily.</text>
</comment>
<name>A0A846YHR8_9NOCA</name>
<keyword evidence="9 11" id="KW-1133">Transmembrane helix</keyword>
<feature type="transmembrane region" description="Helical" evidence="11">
    <location>
        <begin position="206"/>
        <end position="226"/>
    </location>
</feature>
<dbReference type="CDD" id="cd03257">
    <property type="entry name" value="ABC_NikE_OppD_transporters"/>
    <property type="match status" value="1"/>
</dbReference>
<feature type="domain" description="ABC transporter" evidence="13">
    <location>
        <begin position="319"/>
        <end position="570"/>
    </location>
</feature>
<dbReference type="GO" id="GO:0005886">
    <property type="term" value="C:plasma membrane"/>
    <property type="evidence" value="ECO:0007669"/>
    <property type="project" value="UniProtKB-SubCell"/>
</dbReference>
<dbReference type="InterPro" id="IPR003593">
    <property type="entry name" value="AAA+_ATPase"/>
</dbReference>
<proteinExistence type="inferred from homology"/>
<dbReference type="PROSITE" id="PS00211">
    <property type="entry name" value="ABC_TRANSPORTER_1"/>
    <property type="match status" value="1"/>
</dbReference>
<evidence type="ECO:0000256" key="11">
    <source>
        <dbReference type="RuleBase" id="RU363032"/>
    </source>
</evidence>
<dbReference type="AlphaFoldDB" id="A0A846YHR8"/>
<keyword evidence="7" id="KW-0547">Nucleotide-binding</keyword>
<evidence type="ECO:0000256" key="1">
    <source>
        <dbReference type="ARBA" id="ARBA00004141"/>
    </source>
</evidence>
<gene>
    <name evidence="15" type="ORF">HGA15_19915</name>
</gene>
<keyword evidence="4 11" id="KW-0813">Transport</keyword>
<dbReference type="Gene3D" id="3.40.50.300">
    <property type="entry name" value="P-loop containing nucleotide triphosphate hydrolases"/>
    <property type="match status" value="1"/>
</dbReference>
<dbReference type="PROSITE" id="PS50928">
    <property type="entry name" value="ABC_TM1"/>
    <property type="match status" value="1"/>
</dbReference>
<feature type="transmembrane region" description="Helical" evidence="11">
    <location>
        <begin position="32"/>
        <end position="53"/>
    </location>
</feature>
<dbReference type="GO" id="GO:0005524">
    <property type="term" value="F:ATP binding"/>
    <property type="evidence" value="ECO:0007669"/>
    <property type="project" value="UniProtKB-KW"/>
</dbReference>
<evidence type="ECO:0000256" key="10">
    <source>
        <dbReference type="ARBA" id="ARBA00023136"/>
    </source>
</evidence>
<dbReference type="InterPro" id="IPR003439">
    <property type="entry name" value="ABC_transporter-like_ATP-bd"/>
</dbReference>
<comment type="similarity">
    <text evidence="11">Belongs to the binding-protein-dependent transport system permease family.</text>
</comment>
<dbReference type="GO" id="GO:0055085">
    <property type="term" value="P:transmembrane transport"/>
    <property type="evidence" value="ECO:0007669"/>
    <property type="project" value="InterPro"/>
</dbReference>
<keyword evidence="8 15" id="KW-0067">ATP-binding</keyword>
<dbReference type="PANTHER" id="PTHR43297:SF2">
    <property type="entry name" value="DIPEPTIDE TRANSPORT ATP-BINDING PROTEIN DPPD"/>
    <property type="match status" value="1"/>
</dbReference>
<feature type="transmembrane region" description="Helical" evidence="11">
    <location>
        <begin position="131"/>
        <end position="150"/>
    </location>
</feature>